<reference evidence="2 3" key="1">
    <citation type="submission" date="2018-03" db="EMBL/GenBank/DDBJ databases">
        <title>Bioinformatic expansion and discovery of thiopeptide antibiotics.</title>
        <authorList>
            <person name="Schwalen C.J."/>
            <person name="Hudson G.A."/>
            <person name="Mitchell D.A."/>
        </authorList>
    </citation>
    <scope>NUCLEOTIDE SEQUENCE [LARGE SCALE GENOMIC DNA]</scope>
    <source>
        <strain evidence="2 3">ATCC 21389</strain>
    </source>
</reference>
<comment type="caution">
    <text evidence="2">The sequence shown here is derived from an EMBL/GenBank/DDBJ whole genome shotgun (WGS) entry which is preliminary data.</text>
</comment>
<dbReference type="InterPro" id="IPR006311">
    <property type="entry name" value="TAT_signal"/>
</dbReference>
<dbReference type="OrthoDB" id="4332189at2"/>
<dbReference type="SUPFAM" id="SSF69318">
    <property type="entry name" value="Integrin alpha N-terminal domain"/>
    <property type="match status" value="1"/>
</dbReference>
<evidence type="ECO:0000313" key="2">
    <source>
        <dbReference type="EMBL" id="PYC78120.1"/>
    </source>
</evidence>
<proteinExistence type="predicted"/>
<dbReference type="PROSITE" id="PS51318">
    <property type="entry name" value="TAT"/>
    <property type="match status" value="1"/>
</dbReference>
<dbReference type="Proteomes" id="UP000248039">
    <property type="component" value="Unassembled WGS sequence"/>
</dbReference>
<feature type="chain" id="PRO_5015879700" description="VCBS repeat-containing protein" evidence="1">
    <location>
        <begin position="32"/>
        <end position="545"/>
    </location>
</feature>
<evidence type="ECO:0000256" key="1">
    <source>
        <dbReference type="SAM" id="SignalP"/>
    </source>
</evidence>
<name>A0A2V4N2D2_9ACTN</name>
<organism evidence="2 3">
    <name type="scientific">Streptomyces tateyamensis</name>
    <dbReference type="NCBI Taxonomy" id="565073"/>
    <lineage>
        <taxon>Bacteria</taxon>
        <taxon>Bacillati</taxon>
        <taxon>Actinomycetota</taxon>
        <taxon>Actinomycetes</taxon>
        <taxon>Kitasatosporales</taxon>
        <taxon>Streptomycetaceae</taxon>
        <taxon>Streptomyces</taxon>
    </lineage>
</organism>
<accession>A0A2V4N2D2</accession>
<evidence type="ECO:0000313" key="3">
    <source>
        <dbReference type="Proteomes" id="UP000248039"/>
    </source>
</evidence>
<dbReference type="InterPro" id="IPR028994">
    <property type="entry name" value="Integrin_alpha_N"/>
</dbReference>
<dbReference type="AlphaFoldDB" id="A0A2V4N2D2"/>
<sequence length="545" mass="56025">MKLAISRLLATGGALALTTGLALALAPAAQADPGPVLTNPRMNPIPVNAGVSTNGCEGVDTGTGWLSAGSQPEFLVDVPADYAGSKQPRFRVLDVTGPDGIVVLDQEAPVAYGVARVGVADLLDGHSYAWRAQLPGGQGRAVTPLCHFQVDTTAPTTTVSSTDFPAAGSNKFAGEKGTFTLAGTDPAPAGGAASGVACFRPVLDGSVSVFKCGDPGTVLPGADGTANVVLRPGSWGPNTLTVQTMDNAGNVSVASYSFYAPWNPNPPQAQGDVDNDAVPDILLPDAAGNLQVISGNAGSTTPTTTVAAVNAPGGQGTWAGVQLAHRGWDNTNPADTVFAHRDGNLYAYRNTGTLNLNSGGLVRRPSSCADANEVQVACPAGYATDWSGVEQLVALGQADKASATRPWLLTVEQGNLWLYGNGNLLFGREKAQQLTTSGNWSNFDLVAPGADAKGNLSLWARDRATGELHVYPLPMQASGIVDFSALADPSAHGVGAVFTTAAFPTLGSSGDLDGDGTPDLWAVTADRHLQVFRGYQQPKDWGLLK</sequence>
<feature type="signal peptide" evidence="1">
    <location>
        <begin position="1"/>
        <end position="31"/>
    </location>
</feature>
<protein>
    <recommendedName>
        <fullName evidence="4">VCBS repeat-containing protein</fullName>
    </recommendedName>
</protein>
<keyword evidence="3" id="KW-1185">Reference proteome</keyword>
<keyword evidence="1" id="KW-0732">Signal</keyword>
<dbReference type="EMBL" id="PYBW01000053">
    <property type="protein sequence ID" value="PYC78120.1"/>
    <property type="molecule type" value="Genomic_DNA"/>
</dbReference>
<gene>
    <name evidence="2" type="ORF">C7C46_17490</name>
</gene>
<evidence type="ECO:0008006" key="4">
    <source>
        <dbReference type="Google" id="ProtNLM"/>
    </source>
</evidence>
<dbReference type="RefSeq" id="WP_110670682.1">
    <property type="nucleotide sequence ID" value="NZ_PYBW01000053.1"/>
</dbReference>